<dbReference type="RefSeq" id="WP_237603534.1">
    <property type="nucleotide sequence ID" value="NZ_JAIRBA010000025.1"/>
</dbReference>
<dbReference type="AlphaFoldDB" id="A0A9X1U1J0"/>
<comment type="caution">
    <text evidence="2">The sequence shown here is derived from an EMBL/GenBank/DDBJ whole genome shotgun (WGS) entry which is preliminary data.</text>
</comment>
<dbReference type="GO" id="GO:0008236">
    <property type="term" value="F:serine-type peptidase activity"/>
    <property type="evidence" value="ECO:0007669"/>
    <property type="project" value="InterPro"/>
</dbReference>
<accession>A0A9X1U1J0</accession>
<dbReference type="InterPro" id="IPR001375">
    <property type="entry name" value="Peptidase_S9_cat"/>
</dbReference>
<sequence>MILLSLIVKLLWIGRKGVVFFIFFLLACPVFGQVGKLKDLTPVDYEQWHNMLPHQISPDGKWATYSLYYPQTTDTLFLLNTQNGQKFSIPRGNKQSFSSDGKWCLIKDINNKLSQVNLTNGTQVQIREVIDFEITADSQFIVYLQKTASPENQRLIVKRLGEKIGYTIENVTEFQLNKEGSYLAYINSEGEGNKLFVQSLLDQKTSLIKVTKVNNFKNLVWSLNGNGLAFYEMEVDGNINVFWIQNWRSPSEVKVFNSNRNGLEICGSFLEPIIISKDNENIFFRVRRQEIKSSKEPELIDNQIASVEVWNTKDEFLYPAYQKLKHILQNPDMTVSWNLETEEWHLLGNTEQSMTEIRKGSPYAFSYSVKDYILAANDKAPASEILVNDIESGDHKSILEKPFGMEFQISPSGRYLVYFKENNWWCYDALNDSHSNLTQNLQHSFLNTEDTRIIPFRPYGLAGWTINEAEVLIYDKFDIWAITPNGNKTRKITNGRSEKIRFRLYNYLNNPYKDFNAQLYDFTNGIIVKARSLVDERTGYFTYNNNVGLEKIVFKDSFVSNLRLADDGNSVIYTQERYDSPPQLMFLNLKQKKPILLQQSNPQHFKYNWGKSELVYYTSQKDSLKGILYYPSNFNPQIKYPMVTYYYEEMAENLHKYISPSMYEEHGFNISNYTTKGYFVFCPDIVYEIGNPGISAVACIIDGVNKVIKNKFIDNEKIGAYGHSWGGYETMFLITQTNMFATAVAGSGISDLRSLYLSMAWMWDVPQSYRFESYSIRLGTGYYNAREAYERNSPIVYAQNINIPFLSWVGKLDTNTNWEQTVELFLALRKLGKEHIMLLYQDEGHLLNHSNNAKDLTLKMQDWFDHYLRGKTAKKWIKEYH</sequence>
<organism evidence="2 3">
    <name type="scientific">Aequorivita vitellina</name>
    <dbReference type="NCBI Taxonomy" id="2874475"/>
    <lineage>
        <taxon>Bacteria</taxon>
        <taxon>Pseudomonadati</taxon>
        <taxon>Bacteroidota</taxon>
        <taxon>Flavobacteriia</taxon>
        <taxon>Flavobacteriales</taxon>
        <taxon>Flavobacteriaceae</taxon>
        <taxon>Aequorivita</taxon>
    </lineage>
</organism>
<feature type="domain" description="Peptidase S9 prolyl oligopeptidase catalytic" evidence="1">
    <location>
        <begin position="700"/>
        <end position="869"/>
    </location>
</feature>
<evidence type="ECO:0000259" key="1">
    <source>
        <dbReference type="Pfam" id="PF00326"/>
    </source>
</evidence>
<gene>
    <name evidence="2" type="ORF">K8089_12010</name>
</gene>
<dbReference type="GO" id="GO:0008239">
    <property type="term" value="F:dipeptidyl-peptidase activity"/>
    <property type="evidence" value="ECO:0007669"/>
    <property type="project" value="TreeGrafter"/>
</dbReference>
<dbReference type="PANTHER" id="PTHR11731">
    <property type="entry name" value="PROTEASE FAMILY S9B,C DIPEPTIDYL-PEPTIDASE IV-RELATED"/>
    <property type="match status" value="1"/>
</dbReference>
<dbReference type="GO" id="GO:0006508">
    <property type="term" value="P:proteolysis"/>
    <property type="evidence" value="ECO:0007669"/>
    <property type="project" value="InterPro"/>
</dbReference>
<dbReference type="Pfam" id="PF00326">
    <property type="entry name" value="Peptidase_S9"/>
    <property type="match status" value="1"/>
</dbReference>
<reference evidence="2" key="1">
    <citation type="submission" date="2021-09" db="EMBL/GenBank/DDBJ databases">
        <title>Genome of Aequorivita sp. strain F47161.</title>
        <authorList>
            <person name="Wang Y."/>
        </authorList>
    </citation>
    <scope>NUCLEOTIDE SEQUENCE</scope>
    <source>
        <strain evidence="2">F47161</strain>
    </source>
</reference>
<evidence type="ECO:0000313" key="2">
    <source>
        <dbReference type="EMBL" id="MCG2419749.1"/>
    </source>
</evidence>
<dbReference type="PANTHER" id="PTHR11731:SF193">
    <property type="entry name" value="DIPEPTIDYL PEPTIDASE 9"/>
    <property type="match status" value="1"/>
</dbReference>
<name>A0A9X1U1J0_9FLAO</name>
<dbReference type="InterPro" id="IPR050278">
    <property type="entry name" value="Serine_Prot_S9B/DPPIV"/>
</dbReference>
<evidence type="ECO:0000313" key="3">
    <source>
        <dbReference type="Proteomes" id="UP001139461"/>
    </source>
</evidence>
<protein>
    <submittedName>
        <fullName evidence="2">Prolyl oligopeptidase family serine peptidase</fullName>
    </submittedName>
</protein>
<proteinExistence type="predicted"/>
<dbReference type="Proteomes" id="UP001139461">
    <property type="component" value="Unassembled WGS sequence"/>
</dbReference>
<dbReference type="EMBL" id="JAIRBA010000025">
    <property type="protein sequence ID" value="MCG2419749.1"/>
    <property type="molecule type" value="Genomic_DNA"/>
</dbReference>
<dbReference type="SUPFAM" id="SSF82171">
    <property type="entry name" value="DPP6 N-terminal domain-like"/>
    <property type="match status" value="1"/>
</dbReference>
<dbReference type="Gene3D" id="3.40.50.1820">
    <property type="entry name" value="alpha/beta hydrolase"/>
    <property type="match status" value="1"/>
</dbReference>
<keyword evidence="3" id="KW-1185">Reference proteome</keyword>
<dbReference type="InterPro" id="IPR029058">
    <property type="entry name" value="AB_hydrolase_fold"/>
</dbReference>
<dbReference type="SUPFAM" id="SSF53474">
    <property type="entry name" value="alpha/beta-Hydrolases"/>
    <property type="match status" value="1"/>
</dbReference>